<dbReference type="CDD" id="cd19953">
    <property type="entry name" value="PDS5"/>
    <property type="match status" value="1"/>
</dbReference>
<dbReference type="GO" id="GO:0051301">
    <property type="term" value="P:cell division"/>
    <property type="evidence" value="ECO:0007669"/>
    <property type="project" value="UniProtKB-KW"/>
</dbReference>
<dbReference type="GO" id="GO:0007064">
    <property type="term" value="P:mitotic sister chromatid cohesion"/>
    <property type="evidence" value="ECO:0007669"/>
    <property type="project" value="InterPro"/>
</dbReference>
<protein>
    <recommendedName>
        <fullName evidence="10">Sister chromatid cohesion protein</fullName>
    </recommendedName>
</protein>
<name>A0A1L9SIN1_9EURO</name>
<dbReference type="GO" id="GO:0005634">
    <property type="term" value="C:nucleus"/>
    <property type="evidence" value="ECO:0007669"/>
    <property type="project" value="UniProtKB-SubCell"/>
</dbReference>
<proteinExistence type="predicted"/>
<dbReference type="OrthoDB" id="200660at2759"/>
<feature type="compositionally biased region" description="Acidic residues" evidence="7">
    <location>
        <begin position="1414"/>
        <end position="1447"/>
    </location>
</feature>
<evidence type="ECO:0000256" key="3">
    <source>
        <dbReference type="ARBA" id="ARBA00022776"/>
    </source>
</evidence>
<dbReference type="Pfam" id="PF20168">
    <property type="entry name" value="PDS5"/>
    <property type="match status" value="1"/>
</dbReference>
<feature type="coiled-coil region" evidence="6">
    <location>
        <begin position="44"/>
        <end position="81"/>
    </location>
</feature>
<dbReference type="GO" id="GO:0000785">
    <property type="term" value="C:chromatin"/>
    <property type="evidence" value="ECO:0007669"/>
    <property type="project" value="TreeGrafter"/>
</dbReference>
<reference evidence="9" key="1">
    <citation type="journal article" date="2017" name="Genome Biol.">
        <title>Comparative genomics reveals high biological diversity and specific adaptations in the industrially and medically important fungal genus Aspergillus.</title>
        <authorList>
            <person name="de Vries R.P."/>
            <person name="Riley R."/>
            <person name="Wiebenga A."/>
            <person name="Aguilar-Osorio G."/>
            <person name="Amillis S."/>
            <person name="Uchima C.A."/>
            <person name="Anderluh G."/>
            <person name="Asadollahi M."/>
            <person name="Askin M."/>
            <person name="Barry K."/>
            <person name="Battaglia E."/>
            <person name="Bayram O."/>
            <person name="Benocci T."/>
            <person name="Braus-Stromeyer S.A."/>
            <person name="Caldana C."/>
            <person name="Canovas D."/>
            <person name="Cerqueira G.C."/>
            <person name="Chen F."/>
            <person name="Chen W."/>
            <person name="Choi C."/>
            <person name="Clum A."/>
            <person name="Dos Santos R.A."/>
            <person name="Damasio A.R."/>
            <person name="Diallinas G."/>
            <person name="Emri T."/>
            <person name="Fekete E."/>
            <person name="Flipphi M."/>
            <person name="Freyberg S."/>
            <person name="Gallo A."/>
            <person name="Gournas C."/>
            <person name="Habgood R."/>
            <person name="Hainaut M."/>
            <person name="Harispe M.L."/>
            <person name="Henrissat B."/>
            <person name="Hilden K.S."/>
            <person name="Hope R."/>
            <person name="Hossain A."/>
            <person name="Karabika E."/>
            <person name="Karaffa L."/>
            <person name="Karanyi Z."/>
            <person name="Krasevec N."/>
            <person name="Kuo A."/>
            <person name="Kusch H."/>
            <person name="LaButti K."/>
            <person name="Lagendijk E.L."/>
            <person name="Lapidus A."/>
            <person name="Levasseur A."/>
            <person name="Lindquist E."/>
            <person name="Lipzen A."/>
            <person name="Logrieco A.F."/>
            <person name="MacCabe A."/>
            <person name="Maekelae M.R."/>
            <person name="Malavazi I."/>
            <person name="Melin P."/>
            <person name="Meyer V."/>
            <person name="Mielnichuk N."/>
            <person name="Miskei M."/>
            <person name="Molnar A.P."/>
            <person name="Mule G."/>
            <person name="Ngan C.Y."/>
            <person name="Orejas M."/>
            <person name="Orosz E."/>
            <person name="Ouedraogo J.P."/>
            <person name="Overkamp K.M."/>
            <person name="Park H.-S."/>
            <person name="Perrone G."/>
            <person name="Piumi F."/>
            <person name="Punt P.J."/>
            <person name="Ram A.F."/>
            <person name="Ramon A."/>
            <person name="Rauscher S."/>
            <person name="Record E."/>
            <person name="Riano-Pachon D.M."/>
            <person name="Robert V."/>
            <person name="Roehrig J."/>
            <person name="Ruller R."/>
            <person name="Salamov A."/>
            <person name="Salih N.S."/>
            <person name="Samson R.A."/>
            <person name="Sandor E."/>
            <person name="Sanguinetti M."/>
            <person name="Schuetze T."/>
            <person name="Sepcic K."/>
            <person name="Shelest E."/>
            <person name="Sherlock G."/>
            <person name="Sophianopoulou V."/>
            <person name="Squina F.M."/>
            <person name="Sun H."/>
            <person name="Susca A."/>
            <person name="Todd R.B."/>
            <person name="Tsang A."/>
            <person name="Unkles S.E."/>
            <person name="van de Wiele N."/>
            <person name="van Rossen-Uffink D."/>
            <person name="Oliveira J.V."/>
            <person name="Vesth T.C."/>
            <person name="Visser J."/>
            <person name="Yu J.-H."/>
            <person name="Zhou M."/>
            <person name="Andersen M.R."/>
            <person name="Archer D.B."/>
            <person name="Baker S.E."/>
            <person name="Benoit I."/>
            <person name="Brakhage A.A."/>
            <person name="Braus G.H."/>
            <person name="Fischer R."/>
            <person name="Frisvad J.C."/>
            <person name="Goldman G.H."/>
            <person name="Houbraken J."/>
            <person name="Oakley B."/>
            <person name="Pocsi I."/>
            <person name="Scazzocchio C."/>
            <person name="Seiboth B."/>
            <person name="vanKuyk P.A."/>
            <person name="Wortman J."/>
            <person name="Dyer P.S."/>
            <person name="Grigoriev I.V."/>
        </authorList>
    </citation>
    <scope>NUCLEOTIDE SEQUENCE [LARGE SCALE GENOMIC DNA]</scope>
    <source>
        <strain evidence="9">CBS 506.65</strain>
    </source>
</reference>
<dbReference type="VEuPathDB" id="FungiDB:ASPZODRAFT_141775"/>
<sequence>MPARTRGSVSTTEVVEAEDLSPELRRLQFSQPLSWRVGRSAIPVADLLDRLQTLAQELRELEQEEVEKDSLNKVAQELATAHLLGHKDKGVRAWAICCIVDVLRLCAPDAPFTGNQLKDIFTCVVSSIIPALADPSNAYNAQHIYVLNSLAEVKSVVLLTDLDHPDSLIIPLFYACFDIVSGSSKSSTGEEIAKNVEFDMTRLLVTIIDETPVLAAEVVDVIVAQFLRVDPRAMNVPAKKGKKTDAPPDTKQDTLLLKDYPPAYNMAKAICQACPERMTSHISQYFNNVIIDASGPSAHSNGSKQSHRKPNLDDSDEDSEDIKELSKAHRLIRELWRACPDVLQNVVPQLEAELSAESVSLRLLATQTIGDLAAGIGVAGPPPAPPMDPASYPPVTLVEYAQTIPQPNVLLTPLSPKPFSQAHASAYNSFLSRRQDKSASVRSAWVTVVGRILSTSAGGSGLSDSEEQGLVNSIANMLRDADEKVRLAAVDAVGAFGLSHVVHVLGANGGVSSPDSVLFILAERAKDLKPSVREHAMKTLGRIWAVAAGEIENNNEQMLALFKDAPSRIFDAYYTNDPDIHVLIDRVLFEILLPLNYPPIKSKAVKGASSQSQKSKDSQSSEDVSEADVDKIRVQRILTLLKGVDEKAKKVFFAMQSRQLHMRTAMTLYLKACEDYNGGVLKKDASDIKSQLTQAVDRLTKTLPDPSRASADLWKFAKVHDRRNYQLIRFAMAAVSDYRTVIKAIKELTRRVQSSNNGVLMESLTPLLFRSSSLIFNRSHIPAIISLSRTDEKGLGNVAHEMLKEISSRNAEVLEAQVQEICKDLESQAPKAASTNHAQTEEILKACSGFAKKFPAKLPKERKFLQALANYALYSSSPRAAKHAVSILMVIADKKAMYAKDLIDKCVNNWKYGSNGFLTRLAALSQLCLLASQEASEESDAIVSIALDEILLKNRSPEANSGYAWSDTVTEETAAKEWALKIIVNRLRAQKTSDDHDGFRTQAKPVYDTLNKLVSDEGELSKKKDTPATQKSHLRLVAARLLLKLCSSARICDQLLDPTDFNSISLVAQDPILQVRSGYINYLKRLLVTDSFLSARWYTIPCLLAFEPNANLKNDTLTWLRSRATFFRQQNQTAKKGEQQTVMESIFSRLLSILAYHPDYPPSQLDEATQVTDLADFARYIVFYLLAVANEQNLSLIFHIAQRVKQTRDGITKSEEITTRLHTLSDLAQATIRQFADIYSQQHKFGGAGGASILETYPGRAGLPSAIFASMTSHQESKAVAEKNFLPDEVEDLLEQIVRAAMRPQRAGSQSQVRKRKPEPYDLNGGSGGSGGPSSATKKARKDSLPKASASSASTSARRRKSSSAAGTPKVAKKKRKTEDDWSSDGGVANAAPAAGRRRSSRGSKAVNYADRDSDVDDDDDDEEEEEQEEAEGEENGDEDDQDDQDDGPARSQDLDLGSSDDEELSDAPDTPPPSKGKRRR</sequence>
<dbReference type="PANTHER" id="PTHR12663:SF0">
    <property type="entry name" value="PRECOCIOUS DISSOCIATION OF SISTERS 5, ISOFORM A"/>
    <property type="match status" value="1"/>
</dbReference>
<dbReference type="PANTHER" id="PTHR12663">
    <property type="entry name" value="ANDROGEN INDUCED INHIBITOR OF PROLIFERATION AS3 / PDS5-RELATED"/>
    <property type="match status" value="1"/>
</dbReference>
<evidence type="ECO:0008006" key="10">
    <source>
        <dbReference type="Google" id="ProtNLM"/>
    </source>
</evidence>
<feature type="compositionally biased region" description="Low complexity" evidence="7">
    <location>
        <begin position="604"/>
        <end position="613"/>
    </location>
</feature>
<dbReference type="STRING" id="1073090.A0A1L9SIN1"/>
<evidence type="ECO:0000256" key="2">
    <source>
        <dbReference type="ARBA" id="ARBA00022618"/>
    </source>
</evidence>
<feature type="compositionally biased region" description="Low complexity" evidence="7">
    <location>
        <begin position="1384"/>
        <end position="1395"/>
    </location>
</feature>
<feature type="region of interest" description="Disordered" evidence="7">
    <location>
        <begin position="296"/>
        <end position="321"/>
    </location>
</feature>
<evidence type="ECO:0000256" key="1">
    <source>
        <dbReference type="ARBA" id="ARBA00004123"/>
    </source>
</evidence>
<feature type="region of interest" description="Disordered" evidence="7">
    <location>
        <begin position="1302"/>
        <end position="1481"/>
    </location>
</feature>
<dbReference type="EMBL" id="KV878341">
    <property type="protein sequence ID" value="OJJ47007.1"/>
    <property type="molecule type" value="Genomic_DNA"/>
</dbReference>
<organism evidence="8 9">
    <name type="scientific">Penicilliopsis zonata CBS 506.65</name>
    <dbReference type="NCBI Taxonomy" id="1073090"/>
    <lineage>
        <taxon>Eukaryota</taxon>
        <taxon>Fungi</taxon>
        <taxon>Dikarya</taxon>
        <taxon>Ascomycota</taxon>
        <taxon>Pezizomycotina</taxon>
        <taxon>Eurotiomycetes</taxon>
        <taxon>Eurotiomycetidae</taxon>
        <taxon>Eurotiales</taxon>
        <taxon>Aspergillaceae</taxon>
        <taxon>Penicilliopsis</taxon>
    </lineage>
</organism>
<dbReference type="SUPFAM" id="SSF48371">
    <property type="entry name" value="ARM repeat"/>
    <property type="match status" value="1"/>
</dbReference>
<comment type="subcellular location">
    <subcellularLocation>
        <location evidence="1">Nucleus</location>
    </subcellularLocation>
</comment>
<keyword evidence="9" id="KW-1185">Reference proteome</keyword>
<evidence type="ECO:0000313" key="9">
    <source>
        <dbReference type="Proteomes" id="UP000184188"/>
    </source>
</evidence>
<dbReference type="RefSeq" id="XP_022581517.1">
    <property type="nucleotide sequence ID" value="XM_022724783.1"/>
</dbReference>
<dbReference type="GO" id="GO:0006281">
    <property type="term" value="P:DNA repair"/>
    <property type="evidence" value="ECO:0007669"/>
    <property type="project" value="TreeGrafter"/>
</dbReference>
<gene>
    <name evidence="8" type="ORF">ASPZODRAFT_141775</name>
</gene>
<accession>A0A1L9SIN1</accession>
<feature type="compositionally biased region" description="Low complexity" evidence="7">
    <location>
        <begin position="1347"/>
        <end position="1356"/>
    </location>
</feature>
<keyword evidence="2" id="KW-0132">Cell division</keyword>
<keyword evidence="6" id="KW-0175">Coiled coil</keyword>
<evidence type="ECO:0000313" key="8">
    <source>
        <dbReference type="EMBL" id="OJJ47007.1"/>
    </source>
</evidence>
<keyword evidence="3" id="KW-0498">Mitosis</keyword>
<evidence type="ECO:0000256" key="5">
    <source>
        <dbReference type="ARBA" id="ARBA00023306"/>
    </source>
</evidence>
<evidence type="ECO:0000256" key="4">
    <source>
        <dbReference type="ARBA" id="ARBA00023242"/>
    </source>
</evidence>
<evidence type="ECO:0000256" key="6">
    <source>
        <dbReference type="SAM" id="Coils"/>
    </source>
</evidence>
<dbReference type="InterPro" id="IPR011989">
    <property type="entry name" value="ARM-like"/>
</dbReference>
<keyword evidence="4" id="KW-0539">Nucleus</keyword>
<evidence type="ECO:0000256" key="7">
    <source>
        <dbReference type="SAM" id="MobiDB-lite"/>
    </source>
</evidence>
<keyword evidence="5" id="KW-0131">Cell cycle</keyword>
<dbReference type="Proteomes" id="UP000184188">
    <property type="component" value="Unassembled WGS sequence"/>
</dbReference>
<dbReference type="InterPro" id="IPR039776">
    <property type="entry name" value="Pds5"/>
</dbReference>
<feature type="region of interest" description="Disordered" evidence="7">
    <location>
        <begin position="604"/>
        <end position="625"/>
    </location>
</feature>
<dbReference type="InterPro" id="IPR016024">
    <property type="entry name" value="ARM-type_fold"/>
</dbReference>
<dbReference type="GeneID" id="34611248"/>
<dbReference type="Gene3D" id="1.25.10.10">
    <property type="entry name" value="Leucine-rich Repeat Variant"/>
    <property type="match status" value="1"/>
</dbReference>